<name>X1V859_9ZZZZ</name>
<proteinExistence type="predicted"/>
<dbReference type="InterPro" id="IPR011990">
    <property type="entry name" value="TPR-like_helical_dom_sf"/>
</dbReference>
<comment type="caution">
    <text evidence="1">The sequence shown here is derived from an EMBL/GenBank/DDBJ whole genome shotgun (WGS) entry which is preliminary data.</text>
</comment>
<dbReference type="EMBL" id="BARW01032037">
    <property type="protein sequence ID" value="GAJ08886.1"/>
    <property type="molecule type" value="Genomic_DNA"/>
</dbReference>
<dbReference type="Gene3D" id="1.25.40.10">
    <property type="entry name" value="Tetratricopeptide repeat domain"/>
    <property type="match status" value="1"/>
</dbReference>
<organism evidence="1">
    <name type="scientific">marine sediment metagenome</name>
    <dbReference type="NCBI Taxonomy" id="412755"/>
    <lineage>
        <taxon>unclassified sequences</taxon>
        <taxon>metagenomes</taxon>
        <taxon>ecological metagenomes</taxon>
    </lineage>
</organism>
<accession>X1V859</accession>
<dbReference type="AlphaFoldDB" id="X1V859"/>
<protein>
    <recommendedName>
        <fullName evidence="2">Bacterial transcriptional activator domain-containing protein</fullName>
    </recommendedName>
</protein>
<gene>
    <name evidence="1" type="ORF">S12H4_50802</name>
</gene>
<sequence>QRPDLAWAQAERASELLPRDPWVRAYLADAFRAYGQQRLAETYLQEAERLAGERSIEQALPLIADVRKRLEESGPSE</sequence>
<reference evidence="1" key="1">
    <citation type="journal article" date="2014" name="Front. Microbiol.">
        <title>High frequency of phylogenetically diverse reductive dehalogenase-homologous genes in deep subseafloor sedimentary metagenomes.</title>
        <authorList>
            <person name="Kawai M."/>
            <person name="Futagami T."/>
            <person name="Toyoda A."/>
            <person name="Takaki Y."/>
            <person name="Nishi S."/>
            <person name="Hori S."/>
            <person name="Arai W."/>
            <person name="Tsubouchi T."/>
            <person name="Morono Y."/>
            <person name="Uchiyama I."/>
            <person name="Ito T."/>
            <person name="Fujiyama A."/>
            <person name="Inagaki F."/>
            <person name="Takami H."/>
        </authorList>
    </citation>
    <scope>NUCLEOTIDE SEQUENCE</scope>
    <source>
        <strain evidence="1">Expedition CK06-06</strain>
    </source>
</reference>
<dbReference type="SUPFAM" id="SSF48452">
    <property type="entry name" value="TPR-like"/>
    <property type="match status" value="1"/>
</dbReference>
<evidence type="ECO:0008006" key="2">
    <source>
        <dbReference type="Google" id="ProtNLM"/>
    </source>
</evidence>
<feature type="non-terminal residue" evidence="1">
    <location>
        <position position="1"/>
    </location>
</feature>
<evidence type="ECO:0000313" key="1">
    <source>
        <dbReference type="EMBL" id="GAJ08886.1"/>
    </source>
</evidence>